<evidence type="ECO:0000313" key="3">
    <source>
        <dbReference type="Proteomes" id="UP000199677"/>
    </source>
</evidence>
<dbReference type="Gene3D" id="3.40.1350.10">
    <property type="match status" value="1"/>
</dbReference>
<dbReference type="Proteomes" id="UP000199677">
    <property type="component" value="Unassembled WGS sequence"/>
</dbReference>
<dbReference type="InterPro" id="IPR011335">
    <property type="entry name" value="Restrct_endonuc-II-like"/>
</dbReference>
<feature type="domain" description="Restriction endonuclease type IV Mrr" evidence="1">
    <location>
        <begin position="153"/>
        <end position="262"/>
    </location>
</feature>
<evidence type="ECO:0000259" key="1">
    <source>
        <dbReference type="Pfam" id="PF04471"/>
    </source>
</evidence>
<dbReference type="STRING" id="416873.SAMN04487951_106170"/>
<proteinExistence type="predicted"/>
<dbReference type="Pfam" id="PF04471">
    <property type="entry name" value="Mrr_cat"/>
    <property type="match status" value="1"/>
</dbReference>
<keyword evidence="3" id="KW-1185">Reference proteome</keyword>
<dbReference type="GO" id="GO:0003677">
    <property type="term" value="F:DNA binding"/>
    <property type="evidence" value="ECO:0007669"/>
    <property type="project" value="InterPro"/>
</dbReference>
<name>A0A1H0CRK9_9GAMM</name>
<dbReference type="AlphaFoldDB" id="A0A1H0CRK9"/>
<reference evidence="3" key="1">
    <citation type="submission" date="2016-10" db="EMBL/GenBank/DDBJ databases">
        <authorList>
            <person name="Varghese N."/>
            <person name="Submissions S."/>
        </authorList>
    </citation>
    <scope>NUCLEOTIDE SEQUENCE [LARGE SCALE GENOMIC DNA]</scope>
    <source>
        <strain evidence="3">CGMCC 1.6494</strain>
    </source>
</reference>
<dbReference type="InterPro" id="IPR011856">
    <property type="entry name" value="tRNA_endonuc-like_dom_sf"/>
</dbReference>
<organism evidence="2 3">
    <name type="scientific">Vreelandella arcis</name>
    <dbReference type="NCBI Taxonomy" id="416873"/>
    <lineage>
        <taxon>Bacteria</taxon>
        <taxon>Pseudomonadati</taxon>
        <taxon>Pseudomonadota</taxon>
        <taxon>Gammaproteobacteria</taxon>
        <taxon>Oceanospirillales</taxon>
        <taxon>Halomonadaceae</taxon>
        <taxon>Vreelandella</taxon>
    </lineage>
</organism>
<dbReference type="EMBL" id="FNII01000006">
    <property type="protein sequence ID" value="SDN60539.1"/>
    <property type="molecule type" value="Genomic_DNA"/>
</dbReference>
<dbReference type="SUPFAM" id="SSF52980">
    <property type="entry name" value="Restriction endonuclease-like"/>
    <property type="match status" value="1"/>
</dbReference>
<evidence type="ECO:0000313" key="2">
    <source>
        <dbReference type="EMBL" id="SDN60539.1"/>
    </source>
</evidence>
<gene>
    <name evidence="2" type="ORF">SAMN04487951_106170</name>
</gene>
<sequence length="286" mass="32225">MGAFREQNIEVGRKENQIRRFFNIQQGDLLVVPVNRAILLARTTGKKSFSLDVPYGENRVGAEFLRNHDGSLKRVPRNDLPNALETRLKIRMAIASLDEFAEELEALYATLEEGGHSSISSQYEAKNADLVSEAKYELLKRIQTGGTYLASGGEGFERLVMELLELEGYSVHRPSKNHYPGIADADIEAYRQDRFTSAKLLLQVKHHQGTTNAHGIKQLTAIEEESAQRWLITSALIEDETKTYAESHDVQIMDGAEFVDWLFEQAHRLKITTRSRLGLSDAPVLV</sequence>
<protein>
    <submittedName>
        <fullName evidence="2">Restriction system protein</fullName>
    </submittedName>
</protein>
<dbReference type="InterPro" id="IPR007560">
    <property type="entry name" value="Restrct_endonuc_IV_Mrr"/>
</dbReference>
<dbReference type="GO" id="GO:0004519">
    <property type="term" value="F:endonuclease activity"/>
    <property type="evidence" value="ECO:0007669"/>
    <property type="project" value="InterPro"/>
</dbReference>
<accession>A0A1H0CRK9</accession>
<dbReference type="GO" id="GO:0009307">
    <property type="term" value="P:DNA restriction-modification system"/>
    <property type="evidence" value="ECO:0007669"/>
    <property type="project" value="InterPro"/>
</dbReference>